<name>A0A318XJF7_9FIRM</name>
<dbReference type="OrthoDB" id="9805982at2"/>
<organism evidence="1 2">
    <name type="scientific">Ruminiclostridium sufflavum DSM 19573</name>
    <dbReference type="NCBI Taxonomy" id="1121337"/>
    <lineage>
        <taxon>Bacteria</taxon>
        <taxon>Bacillati</taxon>
        <taxon>Bacillota</taxon>
        <taxon>Clostridia</taxon>
        <taxon>Eubacteriales</taxon>
        <taxon>Oscillospiraceae</taxon>
        <taxon>Ruminiclostridium</taxon>
    </lineage>
</organism>
<dbReference type="AlphaFoldDB" id="A0A318XJF7"/>
<accession>A0A318XJF7</accession>
<proteinExistence type="predicted"/>
<dbReference type="RefSeq" id="WP_110462916.1">
    <property type="nucleotide sequence ID" value="NZ_QKMR01000019.1"/>
</dbReference>
<gene>
    <name evidence="1" type="ORF">LY28_02929</name>
</gene>
<dbReference type="PANTHER" id="PTHR30217">
    <property type="entry name" value="PEPTIDASE U32 FAMILY"/>
    <property type="match status" value="1"/>
</dbReference>
<dbReference type="InterPro" id="IPR051454">
    <property type="entry name" value="RNA/ubiquinone_mod_enzymes"/>
</dbReference>
<keyword evidence="2" id="KW-1185">Reference proteome</keyword>
<comment type="caution">
    <text evidence="1">The sequence shown here is derived from an EMBL/GenBank/DDBJ whole genome shotgun (WGS) entry which is preliminary data.</text>
</comment>
<protein>
    <submittedName>
        <fullName evidence="1">Peptidase U32-like protein</fullName>
    </submittedName>
</protein>
<reference evidence="1 2" key="1">
    <citation type="submission" date="2018-06" db="EMBL/GenBank/DDBJ databases">
        <title>Genomic Encyclopedia of Type Strains, Phase I: the one thousand microbial genomes (KMG-I) project.</title>
        <authorList>
            <person name="Kyrpides N."/>
        </authorList>
    </citation>
    <scope>NUCLEOTIDE SEQUENCE [LARGE SCALE GENOMIC DNA]</scope>
    <source>
        <strain evidence="1 2">DSM 19573</strain>
    </source>
</reference>
<dbReference type="PANTHER" id="PTHR30217:SF10">
    <property type="entry name" value="23S RRNA 5-HYDROXYCYTIDINE C2501 SYNTHASE"/>
    <property type="match status" value="1"/>
</dbReference>
<dbReference type="InterPro" id="IPR001539">
    <property type="entry name" value="Peptidase_U32"/>
</dbReference>
<sequence length="431" mass="49562">MSEKQEKYRMKYSIGSNFDPNLIHEIARIDEHNAIATVFAKLRSDIVGGGRQSSILPNISLNQVKKYVELCHDNKIQFNYLLNPMCLGNKDLEASAHKKLLRYIDQLANIGVDYVTVNSPYLCELIKKRFPTLKISIGIYAGIFNIQHIKYWEEFGADELTLQHSVNRNFNLLEKMLMYTKKSNISLRLIANNICIHECPYQTSHGTGIAHASQKGQSTKKLYLDYYLAKCTYSKVSKLENFIASDWIRPEDVKYYEELCEKTGNYNFSIKLVDRTRTTDFLTRVAKAYINQEYNGNLLDITAWQNIKEIANVHIFESVLESFTGRYNMKEVAKFDELFKVPSIYIDNKKLDGFINKFTNNYECDSTVCGAIGCSNSKDNESVDGTVVCNYCKQWADKVININEDDSTVWKQNTEKILDSFKTSSIFGVKL</sequence>
<dbReference type="EMBL" id="QKMR01000019">
    <property type="protein sequence ID" value="PYG86588.1"/>
    <property type="molecule type" value="Genomic_DNA"/>
</dbReference>
<evidence type="ECO:0000313" key="2">
    <source>
        <dbReference type="Proteomes" id="UP000248132"/>
    </source>
</evidence>
<evidence type="ECO:0000313" key="1">
    <source>
        <dbReference type="EMBL" id="PYG86588.1"/>
    </source>
</evidence>
<dbReference type="Pfam" id="PF01136">
    <property type="entry name" value="Peptidase_U32"/>
    <property type="match status" value="1"/>
</dbReference>
<dbReference type="Proteomes" id="UP000248132">
    <property type="component" value="Unassembled WGS sequence"/>
</dbReference>